<dbReference type="AlphaFoldDB" id="A0A8D8QAI8"/>
<evidence type="ECO:0000256" key="1">
    <source>
        <dbReference type="SAM" id="MobiDB-lite"/>
    </source>
</evidence>
<accession>A0A8D8QAI8</accession>
<keyword evidence="2" id="KW-0732">Signal</keyword>
<dbReference type="InterPro" id="IPR043504">
    <property type="entry name" value="Peptidase_S1_PA_chymotrypsin"/>
</dbReference>
<evidence type="ECO:0000313" key="3">
    <source>
        <dbReference type="EMBL" id="CAG6628106.1"/>
    </source>
</evidence>
<dbReference type="SUPFAM" id="SSF50494">
    <property type="entry name" value="Trypsin-like serine proteases"/>
    <property type="match status" value="1"/>
</dbReference>
<feature type="region of interest" description="Disordered" evidence="1">
    <location>
        <begin position="227"/>
        <end position="253"/>
    </location>
</feature>
<organism evidence="3">
    <name type="scientific">Cacopsylla melanoneura</name>
    <dbReference type="NCBI Taxonomy" id="428564"/>
    <lineage>
        <taxon>Eukaryota</taxon>
        <taxon>Metazoa</taxon>
        <taxon>Ecdysozoa</taxon>
        <taxon>Arthropoda</taxon>
        <taxon>Hexapoda</taxon>
        <taxon>Insecta</taxon>
        <taxon>Pterygota</taxon>
        <taxon>Neoptera</taxon>
        <taxon>Paraneoptera</taxon>
        <taxon>Hemiptera</taxon>
        <taxon>Sternorrhyncha</taxon>
        <taxon>Psylloidea</taxon>
        <taxon>Psyllidae</taxon>
        <taxon>Psyllinae</taxon>
        <taxon>Cacopsylla</taxon>
    </lineage>
</organism>
<evidence type="ECO:0000256" key="2">
    <source>
        <dbReference type="SAM" id="SignalP"/>
    </source>
</evidence>
<dbReference type="EMBL" id="HBUF01067332">
    <property type="protein sequence ID" value="CAG6628106.1"/>
    <property type="molecule type" value="Transcribed_RNA"/>
</dbReference>
<reference evidence="3" key="1">
    <citation type="submission" date="2021-05" db="EMBL/GenBank/DDBJ databases">
        <authorList>
            <person name="Alioto T."/>
            <person name="Alioto T."/>
            <person name="Gomez Garrido J."/>
        </authorList>
    </citation>
    <scope>NUCLEOTIDE SEQUENCE</scope>
</reference>
<feature type="compositionally biased region" description="Basic residues" evidence="1">
    <location>
        <begin position="241"/>
        <end position="253"/>
    </location>
</feature>
<feature type="chain" id="PRO_5034238014" description="Peptidase S1 domain-containing protein" evidence="2">
    <location>
        <begin position="24"/>
        <end position="253"/>
    </location>
</feature>
<proteinExistence type="predicted"/>
<sequence>MVYSSLGIILFSLFHVWISIIDGSPIHRSKSKFSHHESKVRDLPFQAIVRGSLAGLEPGPSSCEAFIVDERHVLALASCVQRLSTKAGGSLEVQVRGQTVTVLQSFYHPRHADDRLYNLVLLEVVEVFEYDSQIRPLKLNGFNKHNNYFSCRDVNENNPMDFIICDEEIDAVKTNNIASKNKPEYHSEVQSWVSSLVDKFSSKIIHQNDTRNGRRLIHRIQFVGHETTDTEETEDTAKKTTSIKKKKKTIPHL</sequence>
<evidence type="ECO:0008006" key="4">
    <source>
        <dbReference type="Google" id="ProtNLM"/>
    </source>
</evidence>
<dbReference type="Gene3D" id="2.40.10.10">
    <property type="entry name" value="Trypsin-like serine proteases"/>
    <property type="match status" value="1"/>
</dbReference>
<protein>
    <recommendedName>
        <fullName evidence="4">Peptidase S1 domain-containing protein</fullName>
    </recommendedName>
</protein>
<feature type="signal peptide" evidence="2">
    <location>
        <begin position="1"/>
        <end position="23"/>
    </location>
</feature>
<name>A0A8D8QAI8_9HEMI</name>
<dbReference type="InterPro" id="IPR009003">
    <property type="entry name" value="Peptidase_S1_PA"/>
</dbReference>